<dbReference type="OrthoDB" id="621570at2"/>
<evidence type="ECO:0000256" key="4">
    <source>
        <dbReference type="ARBA" id="ARBA00023136"/>
    </source>
</evidence>
<evidence type="ECO:0000313" key="8">
    <source>
        <dbReference type="EMBL" id="SEM45250.1"/>
    </source>
</evidence>
<evidence type="ECO:0000256" key="3">
    <source>
        <dbReference type="ARBA" id="ARBA00022729"/>
    </source>
</evidence>
<dbReference type="EMBL" id="FOBV01000003">
    <property type="protein sequence ID" value="SEM45250.1"/>
    <property type="molecule type" value="Genomic_DNA"/>
</dbReference>
<reference evidence="9" key="1">
    <citation type="submission" date="2016-10" db="EMBL/GenBank/DDBJ databases">
        <authorList>
            <person name="Varghese N."/>
            <person name="Submissions S."/>
        </authorList>
    </citation>
    <scope>NUCLEOTIDE SEQUENCE [LARGE SCALE GENOMIC DNA]</scope>
    <source>
        <strain evidence="9">DSM 17453</strain>
    </source>
</reference>
<dbReference type="InterPro" id="IPR011990">
    <property type="entry name" value="TPR-like_helical_dom_sf"/>
</dbReference>
<feature type="domain" description="SusD-like N-terminal" evidence="7">
    <location>
        <begin position="83"/>
        <end position="237"/>
    </location>
</feature>
<dbReference type="Proteomes" id="UP000199450">
    <property type="component" value="Unassembled WGS sequence"/>
</dbReference>
<dbReference type="SUPFAM" id="SSF48452">
    <property type="entry name" value="TPR-like"/>
    <property type="match status" value="1"/>
</dbReference>
<evidence type="ECO:0000256" key="1">
    <source>
        <dbReference type="ARBA" id="ARBA00004442"/>
    </source>
</evidence>
<keyword evidence="3" id="KW-0732">Signal</keyword>
<dbReference type="Gene3D" id="1.25.40.390">
    <property type="match status" value="1"/>
</dbReference>
<dbReference type="RefSeq" id="WP_089999532.1">
    <property type="nucleotide sequence ID" value="NZ_FOBV01000003.1"/>
</dbReference>
<evidence type="ECO:0000259" key="7">
    <source>
        <dbReference type="Pfam" id="PF14322"/>
    </source>
</evidence>
<sequence>MKTETNYIKKHIGKKLFVVGAVAVLICSVGCEKFLEVDEPQNQISQSMVFKDKKLAYAALSDVYSNLRSNTLLNGGLAGVGTLMGCYTDELTSVSNQPVDFRSFYELGVQPNTPTVNTIWVNSYKQIYAVNSIIEGVLRSVAYLDESTMLQILGEAYFIRGLLHFYMVGLYGDIPYVSTTDYNINQSVSRMPVSEVYLRIEEDLKKAETMLSDTYPSANRTHINRSGVRLSLARLYLYQNKWSEAKNYASLVIQNPAYSVDQDLSKTFLKDSKSAVWQFMPIDAGINTLEGQYYTFLTLPPANVVLSQSLLNSFESGDQRKVQWTKTLSNSQMTYSHAYKYKQYNKTSTTSLEYSVVLRIEEAYLILAESENELGNTGSALIAVNKLRTRAGLTALSGLSQQQLRTAILDERRHELFTEYGHRFFDLKRKGLLDNTISPLKPAWQNFRKLLPLPERELFANPKLNPQNEGY</sequence>
<keyword evidence="9" id="KW-1185">Reference proteome</keyword>
<dbReference type="STRING" id="295069.SAMN05421856_103317"/>
<dbReference type="AlphaFoldDB" id="A0A1H7YGL9"/>
<proteinExistence type="inferred from homology"/>
<evidence type="ECO:0000313" key="9">
    <source>
        <dbReference type="Proteomes" id="UP000199450"/>
    </source>
</evidence>
<evidence type="ECO:0000256" key="2">
    <source>
        <dbReference type="ARBA" id="ARBA00006275"/>
    </source>
</evidence>
<dbReference type="Pfam" id="PF14322">
    <property type="entry name" value="SusD-like_3"/>
    <property type="match status" value="1"/>
</dbReference>
<feature type="domain" description="RagB/SusD" evidence="6">
    <location>
        <begin position="329"/>
        <end position="471"/>
    </location>
</feature>
<evidence type="ECO:0000256" key="5">
    <source>
        <dbReference type="ARBA" id="ARBA00023237"/>
    </source>
</evidence>
<dbReference type="CDD" id="cd08977">
    <property type="entry name" value="SusD"/>
    <property type="match status" value="1"/>
</dbReference>
<comment type="subcellular location">
    <subcellularLocation>
        <location evidence="1">Cell outer membrane</location>
    </subcellularLocation>
</comment>
<keyword evidence="5" id="KW-0998">Cell outer membrane</keyword>
<protein>
    <submittedName>
        <fullName evidence="8">SusD family protein</fullName>
    </submittedName>
</protein>
<dbReference type="Pfam" id="PF07980">
    <property type="entry name" value="SusD_RagB"/>
    <property type="match status" value="1"/>
</dbReference>
<gene>
    <name evidence="8" type="ORF">SAMN05421856_103317</name>
</gene>
<dbReference type="InterPro" id="IPR033985">
    <property type="entry name" value="SusD-like_N"/>
</dbReference>
<accession>A0A1H7YGL9</accession>
<name>A0A1H7YGL9_9FLAO</name>
<dbReference type="GO" id="GO:0009279">
    <property type="term" value="C:cell outer membrane"/>
    <property type="evidence" value="ECO:0007669"/>
    <property type="project" value="UniProtKB-SubCell"/>
</dbReference>
<dbReference type="InterPro" id="IPR012944">
    <property type="entry name" value="SusD_RagB_dom"/>
</dbReference>
<organism evidence="8 9">
    <name type="scientific">Chryseobacterium taichungense</name>
    <dbReference type="NCBI Taxonomy" id="295069"/>
    <lineage>
        <taxon>Bacteria</taxon>
        <taxon>Pseudomonadati</taxon>
        <taxon>Bacteroidota</taxon>
        <taxon>Flavobacteriia</taxon>
        <taxon>Flavobacteriales</taxon>
        <taxon>Weeksellaceae</taxon>
        <taxon>Chryseobacterium group</taxon>
        <taxon>Chryseobacterium</taxon>
    </lineage>
</organism>
<comment type="similarity">
    <text evidence="2">Belongs to the SusD family.</text>
</comment>
<keyword evidence="4" id="KW-0472">Membrane</keyword>
<evidence type="ECO:0000259" key="6">
    <source>
        <dbReference type="Pfam" id="PF07980"/>
    </source>
</evidence>